<evidence type="ECO:0000313" key="2">
    <source>
        <dbReference type="Proteomes" id="UP001146430"/>
    </source>
</evidence>
<protein>
    <submittedName>
        <fullName evidence="1">Uncharacterized protein</fullName>
    </submittedName>
</protein>
<dbReference type="Proteomes" id="UP001146430">
    <property type="component" value="Unassembled WGS sequence"/>
</dbReference>
<dbReference type="EMBL" id="JAKMUU010000010">
    <property type="protein sequence ID" value="MCZ9307985.1"/>
    <property type="molecule type" value="Genomic_DNA"/>
</dbReference>
<accession>A0A9X3RSY4</accession>
<gene>
    <name evidence="1" type="ORF">L8V01_10945</name>
</gene>
<sequence>MIYKATIQQAYQDAGRELSEPELTETYEAMMSQWEQTSARNLQILTDRWKQKTGKQTVDALTRGQLLNLADQQASEEVRSEWLDPLTQEVIEDNLLHDEMNPPSLQVLTSPNLWMTQWNLLPDNDALNELAASLWPEKSSKWLLVATALLQVSDHQNKEYPTEQDSTLLPAFEAKVNHAMTLN</sequence>
<reference evidence="1" key="1">
    <citation type="submission" date="2022-02" db="EMBL/GenBank/DDBJ databases">
        <title>Corynebacterium sp. from urogenital microbiome.</title>
        <authorList>
            <person name="Cappelli E.A."/>
            <person name="Ribeiro T.G."/>
            <person name="Peixe L."/>
        </authorList>
    </citation>
    <scope>NUCLEOTIDE SEQUENCE</scope>
    <source>
        <strain evidence="1">C8Ua_181</strain>
    </source>
</reference>
<evidence type="ECO:0000313" key="1">
    <source>
        <dbReference type="EMBL" id="MCZ9307985.1"/>
    </source>
</evidence>
<comment type="caution">
    <text evidence="1">The sequence shown here is derived from an EMBL/GenBank/DDBJ whole genome shotgun (WGS) entry which is preliminary data.</text>
</comment>
<dbReference type="GeneID" id="81707234"/>
<proteinExistence type="predicted"/>
<dbReference type="RefSeq" id="WP_234288090.1">
    <property type="nucleotide sequence ID" value="NZ_JAKMUU010000010.1"/>
</dbReference>
<name>A0A9X3RSY4_9CORY</name>
<dbReference type="AlphaFoldDB" id="A0A9X3RSY4"/>
<organism evidence="1 2">
    <name type="scientific">Corynebacterium curieae</name>
    <dbReference type="NCBI Taxonomy" id="2913500"/>
    <lineage>
        <taxon>Bacteria</taxon>
        <taxon>Bacillati</taxon>
        <taxon>Actinomycetota</taxon>
        <taxon>Actinomycetes</taxon>
        <taxon>Mycobacteriales</taxon>
        <taxon>Corynebacteriaceae</taxon>
        <taxon>Corynebacterium</taxon>
    </lineage>
</organism>